<keyword evidence="1" id="KW-0540">Nuclease</keyword>
<dbReference type="GO" id="GO:0003964">
    <property type="term" value="F:RNA-directed DNA polymerase activity"/>
    <property type="evidence" value="ECO:0007669"/>
    <property type="project" value="UniProtKB-KW"/>
</dbReference>
<dbReference type="EMBL" id="GFPF01007590">
    <property type="protein sequence ID" value="MAA18736.1"/>
    <property type="molecule type" value="Transcribed_RNA"/>
</dbReference>
<evidence type="ECO:0000313" key="1">
    <source>
        <dbReference type="EMBL" id="MAA18736.1"/>
    </source>
</evidence>
<keyword evidence="1" id="KW-0808">Transferase</keyword>
<sequence>MGWSTFGKHSQIINGSLPLSLKGKVYNTCILPVLTYEAETWRLTKRVQLKLRTTQRAMERKMIGVTLRDRKRAEWVTEQTGLRIS</sequence>
<keyword evidence="1" id="KW-0255">Endonuclease</keyword>
<keyword evidence="1" id="KW-0548">Nucleotidyltransferase</keyword>
<keyword evidence="1" id="KW-0695">RNA-directed DNA polymerase</keyword>
<dbReference type="GO" id="GO:0004519">
    <property type="term" value="F:endonuclease activity"/>
    <property type="evidence" value="ECO:0007669"/>
    <property type="project" value="UniProtKB-KW"/>
</dbReference>
<name>A0A224YMB0_9ACAR</name>
<keyword evidence="1" id="KW-0378">Hydrolase</keyword>
<protein>
    <submittedName>
        <fullName evidence="1">Endonuclease-reverse transcriptase</fullName>
    </submittedName>
</protein>
<reference evidence="1" key="1">
    <citation type="journal article" date="2017" name="Parasit. Vectors">
        <title>Sialotranscriptomics of Rhipicephalus zambeziensis reveals intricate expression profiles of secretory proteins and suggests tight temporal transcriptional regulation during blood-feeding.</title>
        <authorList>
            <person name="de Castro M.H."/>
            <person name="de Klerk D."/>
            <person name="Pienaar R."/>
            <person name="Rees D.J.G."/>
            <person name="Mans B.J."/>
        </authorList>
    </citation>
    <scope>NUCLEOTIDE SEQUENCE</scope>
    <source>
        <tissue evidence="1">Salivary glands</tissue>
    </source>
</reference>
<dbReference type="AlphaFoldDB" id="A0A224YMB0"/>
<proteinExistence type="predicted"/>
<organism evidence="1">
    <name type="scientific">Rhipicephalus zambeziensis</name>
    <dbReference type="NCBI Taxonomy" id="60191"/>
    <lineage>
        <taxon>Eukaryota</taxon>
        <taxon>Metazoa</taxon>
        <taxon>Ecdysozoa</taxon>
        <taxon>Arthropoda</taxon>
        <taxon>Chelicerata</taxon>
        <taxon>Arachnida</taxon>
        <taxon>Acari</taxon>
        <taxon>Parasitiformes</taxon>
        <taxon>Ixodida</taxon>
        <taxon>Ixodoidea</taxon>
        <taxon>Ixodidae</taxon>
        <taxon>Rhipicephalinae</taxon>
        <taxon>Rhipicephalus</taxon>
        <taxon>Rhipicephalus</taxon>
    </lineage>
</organism>
<accession>A0A224YMB0</accession>